<comment type="caution">
    <text evidence="1">The sequence shown here is derived from an EMBL/GenBank/DDBJ whole genome shotgun (WGS) entry which is preliminary data.</text>
</comment>
<keyword evidence="2" id="KW-1185">Reference proteome</keyword>
<dbReference type="AlphaFoldDB" id="A0A5B7DH18"/>
<evidence type="ECO:0000313" key="2">
    <source>
        <dbReference type="Proteomes" id="UP000324222"/>
    </source>
</evidence>
<dbReference type="EMBL" id="VSRR010000910">
    <property type="protein sequence ID" value="MPC20782.1"/>
    <property type="molecule type" value="Genomic_DNA"/>
</dbReference>
<evidence type="ECO:0000313" key="1">
    <source>
        <dbReference type="EMBL" id="MPC20782.1"/>
    </source>
</evidence>
<name>A0A5B7DH18_PORTR</name>
<gene>
    <name evidence="1" type="ORF">E2C01_013741</name>
</gene>
<sequence length="63" mass="7224">MKEYSGIVSTRKKEAPMYERWNDASFGDLLFPAKVVKSHNKVCQMCDLAENELVEDVVLECEV</sequence>
<reference evidence="1 2" key="1">
    <citation type="submission" date="2019-05" db="EMBL/GenBank/DDBJ databases">
        <title>Another draft genome of Portunus trituberculatus and its Hox gene families provides insights of decapod evolution.</title>
        <authorList>
            <person name="Jeong J.-H."/>
            <person name="Song I."/>
            <person name="Kim S."/>
            <person name="Choi T."/>
            <person name="Kim D."/>
            <person name="Ryu S."/>
            <person name="Kim W."/>
        </authorList>
    </citation>
    <scope>NUCLEOTIDE SEQUENCE [LARGE SCALE GENOMIC DNA]</scope>
    <source>
        <tissue evidence="1">Muscle</tissue>
    </source>
</reference>
<dbReference type="Proteomes" id="UP000324222">
    <property type="component" value="Unassembled WGS sequence"/>
</dbReference>
<proteinExistence type="predicted"/>
<protein>
    <submittedName>
        <fullName evidence="1">Uncharacterized protein</fullName>
    </submittedName>
</protein>
<accession>A0A5B7DH18</accession>
<organism evidence="1 2">
    <name type="scientific">Portunus trituberculatus</name>
    <name type="common">Swimming crab</name>
    <name type="synonym">Neptunus trituberculatus</name>
    <dbReference type="NCBI Taxonomy" id="210409"/>
    <lineage>
        <taxon>Eukaryota</taxon>
        <taxon>Metazoa</taxon>
        <taxon>Ecdysozoa</taxon>
        <taxon>Arthropoda</taxon>
        <taxon>Crustacea</taxon>
        <taxon>Multicrustacea</taxon>
        <taxon>Malacostraca</taxon>
        <taxon>Eumalacostraca</taxon>
        <taxon>Eucarida</taxon>
        <taxon>Decapoda</taxon>
        <taxon>Pleocyemata</taxon>
        <taxon>Brachyura</taxon>
        <taxon>Eubrachyura</taxon>
        <taxon>Portunoidea</taxon>
        <taxon>Portunidae</taxon>
        <taxon>Portuninae</taxon>
        <taxon>Portunus</taxon>
    </lineage>
</organism>